<protein>
    <submittedName>
        <fullName evidence="2">Methylamine utilization protein</fullName>
    </submittedName>
</protein>
<dbReference type="InterPro" id="IPR052721">
    <property type="entry name" value="ET_Amicyanin"/>
</dbReference>
<dbReference type="PANTHER" id="PTHR36507">
    <property type="entry name" value="BLL1555 PROTEIN"/>
    <property type="match status" value="1"/>
</dbReference>
<comment type="caution">
    <text evidence="2">The sequence shown here is derived from an EMBL/GenBank/DDBJ whole genome shotgun (WGS) entry which is preliminary data.</text>
</comment>
<proteinExistence type="predicted"/>
<keyword evidence="3" id="KW-1185">Reference proteome</keyword>
<accession>A0ABW4NDR6</accession>
<feature type="chain" id="PRO_5045693956" evidence="1">
    <location>
        <begin position="22"/>
        <end position="202"/>
    </location>
</feature>
<feature type="signal peptide" evidence="1">
    <location>
        <begin position="1"/>
        <end position="21"/>
    </location>
</feature>
<keyword evidence="1" id="KW-0732">Signal</keyword>
<organism evidence="2 3">
    <name type="scientific">Sphingomonas floccifaciens</name>
    <dbReference type="NCBI Taxonomy" id="1844115"/>
    <lineage>
        <taxon>Bacteria</taxon>
        <taxon>Pseudomonadati</taxon>
        <taxon>Pseudomonadota</taxon>
        <taxon>Alphaproteobacteria</taxon>
        <taxon>Sphingomonadales</taxon>
        <taxon>Sphingomonadaceae</taxon>
        <taxon>Sphingomonas</taxon>
    </lineage>
</organism>
<dbReference type="Proteomes" id="UP001597283">
    <property type="component" value="Unassembled WGS sequence"/>
</dbReference>
<evidence type="ECO:0000313" key="2">
    <source>
        <dbReference type="EMBL" id="MFD1788283.1"/>
    </source>
</evidence>
<reference evidence="3" key="1">
    <citation type="journal article" date="2019" name="Int. J. Syst. Evol. Microbiol.">
        <title>The Global Catalogue of Microorganisms (GCM) 10K type strain sequencing project: providing services to taxonomists for standard genome sequencing and annotation.</title>
        <authorList>
            <consortium name="The Broad Institute Genomics Platform"/>
            <consortium name="The Broad Institute Genome Sequencing Center for Infectious Disease"/>
            <person name="Wu L."/>
            <person name="Ma J."/>
        </authorList>
    </citation>
    <scope>NUCLEOTIDE SEQUENCE [LARGE SCALE GENOMIC DNA]</scope>
    <source>
        <strain evidence="3">Q85</strain>
    </source>
</reference>
<dbReference type="InterPro" id="IPR008972">
    <property type="entry name" value="Cupredoxin"/>
</dbReference>
<evidence type="ECO:0000256" key="1">
    <source>
        <dbReference type="SAM" id="SignalP"/>
    </source>
</evidence>
<gene>
    <name evidence="2" type="ORF">ACFSC3_11935</name>
</gene>
<dbReference type="RefSeq" id="WP_380940668.1">
    <property type="nucleotide sequence ID" value="NZ_JBHUFC010000003.1"/>
</dbReference>
<sequence length="202" mass="21345">MRTFHALCIVAALSAPLPALAGTVAVRVVDANGQPVPDAVVAIHPAAGVPAGPIRFPWASEMVQKNIAFNPGTLIVPIGATVAFPNQDKVRHHVYSFSKAAKFELKLFGRDQSRTYTFTTPGTVALGCNIHDAMSGFIRVVDTPFAGKTAAAGDTRVANVTGGRAVLTVWHPRLKAKQNEASFPLNVPASGDIAKRITVTLR</sequence>
<dbReference type="Gene3D" id="2.60.40.420">
    <property type="entry name" value="Cupredoxins - blue copper proteins"/>
    <property type="match status" value="1"/>
</dbReference>
<dbReference type="PANTHER" id="PTHR36507:SF1">
    <property type="entry name" value="BLL1555 PROTEIN"/>
    <property type="match status" value="1"/>
</dbReference>
<evidence type="ECO:0000313" key="3">
    <source>
        <dbReference type="Proteomes" id="UP001597283"/>
    </source>
</evidence>
<dbReference type="EMBL" id="JBHUFC010000003">
    <property type="protein sequence ID" value="MFD1788283.1"/>
    <property type="molecule type" value="Genomic_DNA"/>
</dbReference>
<dbReference type="SUPFAM" id="SSF49503">
    <property type="entry name" value="Cupredoxins"/>
    <property type="match status" value="1"/>
</dbReference>
<name>A0ABW4NDR6_9SPHN</name>